<sequence>MKCPKCKEEIEDNSMYCPNCGDKLNLNNTMYCPNCGELTESDKKFCSNCGYNFVNISPRTPAFIFGMIGSGIGLLIALILTVTTFAYGVFQIGMIGGYFYCI</sequence>
<dbReference type="RefSeq" id="WP_058740155.1">
    <property type="nucleotide sequence ID" value="NZ_CP011266.1"/>
</dbReference>
<evidence type="ECO:0000256" key="1">
    <source>
        <dbReference type="SAM" id="Phobius"/>
    </source>
</evidence>
<dbReference type="Proteomes" id="UP000067738">
    <property type="component" value="Chromosome"/>
</dbReference>
<organism evidence="3 4">
    <name type="scientific">Methanobrevibacter millerae</name>
    <dbReference type="NCBI Taxonomy" id="230361"/>
    <lineage>
        <taxon>Archaea</taxon>
        <taxon>Methanobacteriati</taxon>
        <taxon>Methanobacteriota</taxon>
        <taxon>Methanomada group</taxon>
        <taxon>Methanobacteria</taxon>
        <taxon>Methanobacteriales</taxon>
        <taxon>Methanobacteriaceae</taxon>
        <taxon>Methanobrevibacter</taxon>
    </lineage>
</organism>
<feature type="transmembrane region" description="Helical" evidence="1">
    <location>
        <begin position="62"/>
        <end position="90"/>
    </location>
</feature>
<dbReference type="OrthoDB" id="11143at2157"/>
<dbReference type="GeneID" id="26737154"/>
<evidence type="ECO:0000259" key="2">
    <source>
        <dbReference type="Pfam" id="PF12773"/>
    </source>
</evidence>
<keyword evidence="1" id="KW-0472">Membrane</keyword>
<dbReference type="AlphaFoldDB" id="A0A0U3EAI6"/>
<evidence type="ECO:0000313" key="4">
    <source>
        <dbReference type="Proteomes" id="UP000067738"/>
    </source>
</evidence>
<dbReference type="Pfam" id="PF12773">
    <property type="entry name" value="DZR"/>
    <property type="match status" value="1"/>
</dbReference>
<gene>
    <name evidence="3" type="ORF">sm9_2196</name>
</gene>
<proteinExistence type="predicted"/>
<dbReference type="PATRIC" id="fig|230361.4.peg.2269"/>
<keyword evidence="1" id="KW-1133">Transmembrane helix</keyword>
<dbReference type="InterPro" id="IPR025874">
    <property type="entry name" value="DZR"/>
</dbReference>
<name>A0A0U3EAI6_9EURY</name>
<protein>
    <recommendedName>
        <fullName evidence="2">DZANK-type domain-containing protein</fullName>
    </recommendedName>
</protein>
<keyword evidence="4" id="KW-1185">Reference proteome</keyword>
<accession>A0A0U3EAI6</accession>
<reference evidence="3 4" key="1">
    <citation type="submission" date="2015-04" db="EMBL/GenBank/DDBJ databases">
        <title>The complete genome sequence of the rumen methanogen Methanobrevibacter millerae SM9.</title>
        <authorList>
            <person name="Leahy S.C."/>
            <person name="Kelly W.J."/>
            <person name="Pacheco D.M."/>
            <person name="Li D."/>
            <person name="Altermann E."/>
            <person name="Attwood G.T."/>
        </authorList>
    </citation>
    <scope>NUCLEOTIDE SEQUENCE [LARGE SCALE GENOMIC DNA]</scope>
    <source>
        <strain evidence="3 4">SM9</strain>
    </source>
</reference>
<keyword evidence="1" id="KW-0812">Transmembrane</keyword>
<dbReference type="EMBL" id="CP011266">
    <property type="protein sequence ID" value="ALT69952.1"/>
    <property type="molecule type" value="Genomic_DNA"/>
</dbReference>
<evidence type="ECO:0000313" key="3">
    <source>
        <dbReference type="EMBL" id="ALT69952.1"/>
    </source>
</evidence>
<dbReference type="KEGG" id="mmil:sm9_2196"/>
<feature type="domain" description="DZANK-type" evidence="2">
    <location>
        <begin position="3"/>
        <end position="50"/>
    </location>
</feature>